<keyword evidence="1" id="KW-0175">Coiled coil</keyword>
<name>A0A915A0U7_PARUN</name>
<keyword evidence="4" id="KW-1185">Reference proteome</keyword>
<evidence type="ECO:0000256" key="2">
    <source>
        <dbReference type="SAM" id="MobiDB-lite"/>
    </source>
</evidence>
<dbReference type="Proteomes" id="UP000887569">
    <property type="component" value="Unplaced"/>
</dbReference>
<protein>
    <recommendedName>
        <fullName evidence="3">TTC3/DZIP3-like helical domain-containing protein</fullName>
    </recommendedName>
</protein>
<proteinExistence type="predicted"/>
<feature type="coiled-coil region" evidence="1">
    <location>
        <begin position="126"/>
        <end position="195"/>
    </location>
</feature>
<evidence type="ECO:0000256" key="1">
    <source>
        <dbReference type="SAM" id="Coils"/>
    </source>
</evidence>
<sequence>MASVKPSDADVAVVVKHLEQSFKCTPFDQSLRKLSSIARGESTVEHAEGGQQGSGSPTSSAEMESFGDATDEREQPFRLFEGLDLAKNDAHHLERLLGLFLGDKIFVANDRIERLADDAERIALLVAALDASNEVLSEELRAANRSLRKIQKKQSLVVKQYEEQVKEKARLSECLKKVQDDLAEEKMTAENLKKQLEGPCELESETRFLVKKLEEVQLKCTEEIPQLRSELQSSKERLKKMIQESKDRKMQLTSVTNDVRECERERSVVERKLAEEDEACKERLALVEDRLKNAEMETLKLQQKRCHASLERAYEDAAQYVRELEAALKRMDGVMDTEEQLKALFYWKARCEYISELIATSVVEYDAQIKEISAGKRLDELPQICLPITPPVPKLFESKQIVMTAPSFDGMQRPTSTTRYGDEFFEAQSREHRQFHPGSSSAVSLWKNPQETEPNSHISVVSSASSGQISQQCCGTGGEKTQSASNMPNIFYHEGHENILPTAGIFANEY</sequence>
<reference evidence="5" key="1">
    <citation type="submission" date="2022-11" db="UniProtKB">
        <authorList>
            <consortium name="WormBaseParasite"/>
        </authorList>
    </citation>
    <scope>IDENTIFICATION</scope>
</reference>
<accession>A0A915A0U7</accession>
<evidence type="ECO:0000313" key="4">
    <source>
        <dbReference type="Proteomes" id="UP000887569"/>
    </source>
</evidence>
<feature type="domain" description="TTC3/DZIP3-like helical" evidence="3">
    <location>
        <begin position="280"/>
        <end position="390"/>
    </location>
</feature>
<organism evidence="4 5">
    <name type="scientific">Parascaris univalens</name>
    <name type="common">Nematode worm</name>
    <dbReference type="NCBI Taxonomy" id="6257"/>
    <lineage>
        <taxon>Eukaryota</taxon>
        <taxon>Metazoa</taxon>
        <taxon>Ecdysozoa</taxon>
        <taxon>Nematoda</taxon>
        <taxon>Chromadorea</taxon>
        <taxon>Rhabditida</taxon>
        <taxon>Spirurina</taxon>
        <taxon>Ascaridomorpha</taxon>
        <taxon>Ascaridoidea</taxon>
        <taxon>Ascarididae</taxon>
        <taxon>Parascaris</taxon>
    </lineage>
</organism>
<dbReference type="AlphaFoldDB" id="A0A915A0U7"/>
<evidence type="ECO:0000259" key="3">
    <source>
        <dbReference type="Pfam" id="PF24525"/>
    </source>
</evidence>
<dbReference type="InterPro" id="IPR056872">
    <property type="entry name" value="TTC3/DZIP3-like_helical"/>
</dbReference>
<feature type="coiled-coil region" evidence="1">
    <location>
        <begin position="224"/>
        <end position="341"/>
    </location>
</feature>
<feature type="region of interest" description="Disordered" evidence="2">
    <location>
        <begin position="41"/>
        <end position="68"/>
    </location>
</feature>
<evidence type="ECO:0000313" key="5">
    <source>
        <dbReference type="WBParaSite" id="PgE053_g002_t02"/>
    </source>
</evidence>
<dbReference type="WBParaSite" id="PgE053_g002_t02">
    <property type="protein sequence ID" value="PgE053_g002_t02"/>
    <property type="gene ID" value="PgE053_g002"/>
</dbReference>
<dbReference type="Pfam" id="PF24525">
    <property type="entry name" value="TTC3"/>
    <property type="match status" value="1"/>
</dbReference>